<evidence type="ECO:0000313" key="2">
    <source>
        <dbReference type="Proteomes" id="UP000526786"/>
    </source>
</evidence>
<protein>
    <submittedName>
        <fullName evidence="1">Hsp20/alpha crystallin family protein</fullName>
    </submittedName>
</protein>
<dbReference type="Proteomes" id="UP000526786">
    <property type="component" value="Unassembled WGS sequence"/>
</dbReference>
<comment type="caution">
    <text evidence="1">The sequence shown here is derived from an EMBL/GenBank/DDBJ whole genome shotgun (WGS) entry which is preliminary data.</text>
</comment>
<name>A0AC60W2R2_9ARCH</name>
<sequence>MWFDDQFEEKFRRLSGRFFNMDDVFENPKGGHVQTFGPYYYGYEMTVDPEGRPHLKEWGNTIPQKAIEESGTRKLYVDETIDEKANVLKFVTEMPGIEKADIKVNIEDNIVSISAARGTRKYKDSIPLKYKVDENSAKAKYTNGILELSFTLAEKKPKGKIVTVQ</sequence>
<accession>A0AC60W2R2</accession>
<organism evidence="1 2">
    <name type="scientific">Candidatus Nitrosomaritimum aestuariumsis</name>
    <dbReference type="NCBI Taxonomy" id="3342354"/>
    <lineage>
        <taxon>Archaea</taxon>
        <taxon>Nitrososphaerota</taxon>
        <taxon>Nitrososphaeria</taxon>
        <taxon>Nitrosopumilales</taxon>
        <taxon>Nitrosopumilaceae</taxon>
        <taxon>Candidatus Nitrosomaritimum</taxon>
    </lineage>
</organism>
<reference evidence="1 2" key="1">
    <citation type="journal article" date="2020" name="Appl. Environ. Microbiol.">
        <title>Genomic Characteristics of a Novel Species of Ammonia-Oxidizing Archaea from the Jiulong River Estuary.</title>
        <authorList>
            <person name="Zou D."/>
            <person name="Wan R."/>
            <person name="Han L."/>
            <person name="Xu M.N."/>
            <person name="Liu Y."/>
            <person name="Liu H."/>
            <person name="Kao S.J."/>
            <person name="Li M."/>
        </authorList>
    </citation>
    <scope>NUCLEOTIDE SEQUENCE [LARGE SCALE GENOMIC DNA]</scope>
    <source>
        <strain evidence="1">W2bin3</strain>
    </source>
</reference>
<dbReference type="EMBL" id="JACENC010000125">
    <property type="protein sequence ID" value="MBA4453920.1"/>
    <property type="molecule type" value="Genomic_DNA"/>
</dbReference>
<gene>
    <name evidence="1" type="ORF">H2B05_03140</name>
</gene>
<evidence type="ECO:0000313" key="1">
    <source>
        <dbReference type="EMBL" id="MBA4453920.1"/>
    </source>
</evidence>
<proteinExistence type="predicted"/>